<dbReference type="InterPro" id="IPR045584">
    <property type="entry name" value="Pilin-like"/>
</dbReference>
<dbReference type="SUPFAM" id="SSF54523">
    <property type="entry name" value="Pili subunits"/>
    <property type="match status" value="1"/>
</dbReference>
<name>A0ABQ2PRP3_9NEIS</name>
<dbReference type="Proteomes" id="UP000621859">
    <property type="component" value="Unassembled WGS sequence"/>
</dbReference>
<reference evidence="3" key="1">
    <citation type="journal article" date="2019" name="Int. J. Syst. Evol. Microbiol.">
        <title>The Global Catalogue of Microorganisms (GCM) 10K type strain sequencing project: providing services to taxonomists for standard genome sequencing and annotation.</title>
        <authorList>
            <consortium name="The Broad Institute Genomics Platform"/>
            <consortium name="The Broad Institute Genome Sequencing Center for Infectious Disease"/>
            <person name="Wu L."/>
            <person name="Ma J."/>
        </authorList>
    </citation>
    <scope>NUCLEOTIDE SEQUENCE [LARGE SCALE GENOMIC DNA]</scope>
    <source>
        <strain evidence="3">CGMCC 1.8860</strain>
    </source>
</reference>
<proteinExistence type="predicted"/>
<keyword evidence="1" id="KW-0472">Membrane</keyword>
<keyword evidence="1" id="KW-1133">Transmembrane helix</keyword>
<protein>
    <submittedName>
        <fullName evidence="2">Type II secretion system pseudopilin TklG</fullName>
    </submittedName>
</protein>
<evidence type="ECO:0000313" key="3">
    <source>
        <dbReference type="Proteomes" id="UP000621859"/>
    </source>
</evidence>
<evidence type="ECO:0000256" key="1">
    <source>
        <dbReference type="SAM" id="Phobius"/>
    </source>
</evidence>
<sequence>MRRQRGFAYAWALMMVLITGIYLAEVAEVWQTRIRRLKEQELLVEGDEIGHALAGYIAQTATGQPAQYPKTLDDLVSDPRVPFPRRFLRKAYKDPITGEDWLYIAAPGGGIMGVYSKATDKPLKQDNFPASYATFANKNSYQDWKFVQWPTGGGGAMRR</sequence>
<dbReference type="RefSeq" id="WP_188697767.1">
    <property type="nucleotide sequence ID" value="NZ_BMLY01000008.1"/>
</dbReference>
<organism evidence="2 3">
    <name type="scientific">Silvimonas amylolytica</name>
    <dbReference type="NCBI Taxonomy" id="449663"/>
    <lineage>
        <taxon>Bacteria</taxon>
        <taxon>Pseudomonadati</taxon>
        <taxon>Pseudomonadota</taxon>
        <taxon>Betaproteobacteria</taxon>
        <taxon>Neisseriales</taxon>
        <taxon>Chitinibacteraceae</taxon>
        <taxon>Silvimonas</taxon>
    </lineage>
</organism>
<keyword evidence="1" id="KW-0812">Transmembrane</keyword>
<feature type="transmembrane region" description="Helical" evidence="1">
    <location>
        <begin position="6"/>
        <end position="30"/>
    </location>
</feature>
<keyword evidence="3" id="KW-1185">Reference proteome</keyword>
<accession>A0ABQ2PRP3</accession>
<comment type="caution">
    <text evidence="2">The sequence shown here is derived from an EMBL/GenBank/DDBJ whole genome shotgun (WGS) entry which is preliminary data.</text>
</comment>
<dbReference type="EMBL" id="BMLY01000008">
    <property type="protein sequence ID" value="GGP27939.1"/>
    <property type="molecule type" value="Genomic_DNA"/>
</dbReference>
<evidence type="ECO:0000313" key="2">
    <source>
        <dbReference type="EMBL" id="GGP27939.1"/>
    </source>
</evidence>
<gene>
    <name evidence="2" type="primary">tklG</name>
    <name evidence="2" type="ORF">GCM10010971_37580</name>
</gene>